<protein>
    <submittedName>
        <fullName evidence="7">Spermidine synthase</fullName>
    </submittedName>
</protein>
<feature type="chain" id="PRO_5012492383" evidence="5">
    <location>
        <begin position="27"/>
        <end position="300"/>
    </location>
</feature>
<evidence type="ECO:0000313" key="7">
    <source>
        <dbReference type="EMBL" id="OZI17710.1"/>
    </source>
</evidence>
<proteinExistence type="inferred from homology"/>
<feature type="signal peptide" evidence="5">
    <location>
        <begin position="1"/>
        <end position="26"/>
    </location>
</feature>
<name>A0A261QZB5_9BORD</name>
<dbReference type="EMBL" id="NEVK01000006">
    <property type="protein sequence ID" value="OZI17710.1"/>
    <property type="molecule type" value="Genomic_DNA"/>
</dbReference>
<dbReference type="GO" id="GO:0016740">
    <property type="term" value="F:transferase activity"/>
    <property type="evidence" value="ECO:0007669"/>
    <property type="project" value="UniProtKB-UniRule"/>
</dbReference>
<dbReference type="InterPro" id="IPR030374">
    <property type="entry name" value="PABS"/>
</dbReference>
<dbReference type="NCBIfam" id="NF037959">
    <property type="entry name" value="MFS_SpdSyn"/>
    <property type="match status" value="1"/>
</dbReference>
<evidence type="ECO:0000256" key="4">
    <source>
        <dbReference type="PROSITE-ProRule" id="PRU00354"/>
    </source>
</evidence>
<dbReference type="PROSITE" id="PS51257">
    <property type="entry name" value="PROKAR_LIPOPROTEIN"/>
    <property type="match status" value="1"/>
</dbReference>
<dbReference type="PROSITE" id="PS51006">
    <property type="entry name" value="PABS_2"/>
    <property type="match status" value="1"/>
</dbReference>
<dbReference type="OrthoDB" id="9761985at2"/>
<dbReference type="CDD" id="cd02440">
    <property type="entry name" value="AdoMet_MTases"/>
    <property type="match status" value="1"/>
</dbReference>
<reference evidence="8" key="1">
    <citation type="submission" date="2017-05" db="EMBL/GenBank/DDBJ databases">
        <title>Complete and WGS of Bordetella genogroups.</title>
        <authorList>
            <person name="Spilker T."/>
            <person name="Lipuma J."/>
        </authorList>
    </citation>
    <scope>NUCLEOTIDE SEQUENCE [LARGE SCALE GENOMIC DNA]</scope>
    <source>
        <strain evidence="8">AU18089</strain>
    </source>
</reference>
<evidence type="ECO:0000313" key="8">
    <source>
        <dbReference type="Proteomes" id="UP000216947"/>
    </source>
</evidence>
<accession>A0A261QZB5</accession>
<keyword evidence="2 4" id="KW-0808">Transferase</keyword>
<dbReference type="InterPro" id="IPR029063">
    <property type="entry name" value="SAM-dependent_MTases_sf"/>
</dbReference>
<evidence type="ECO:0000256" key="3">
    <source>
        <dbReference type="ARBA" id="ARBA00023115"/>
    </source>
</evidence>
<organism evidence="7 8">
    <name type="scientific">Bordetella genomosp. 7</name>
    <dbReference type="NCBI Taxonomy" id="1416805"/>
    <lineage>
        <taxon>Bacteria</taxon>
        <taxon>Pseudomonadati</taxon>
        <taxon>Pseudomonadota</taxon>
        <taxon>Betaproteobacteria</taxon>
        <taxon>Burkholderiales</taxon>
        <taxon>Alcaligenaceae</taxon>
        <taxon>Bordetella</taxon>
    </lineage>
</organism>
<dbReference type="Proteomes" id="UP000216947">
    <property type="component" value="Unassembled WGS sequence"/>
</dbReference>
<dbReference type="GO" id="GO:0006596">
    <property type="term" value="P:polyamine biosynthetic process"/>
    <property type="evidence" value="ECO:0007669"/>
    <property type="project" value="UniProtKB-UniRule"/>
</dbReference>
<keyword evidence="8" id="KW-1185">Reference proteome</keyword>
<keyword evidence="5" id="KW-0732">Signal</keyword>
<evidence type="ECO:0000256" key="2">
    <source>
        <dbReference type="ARBA" id="ARBA00022679"/>
    </source>
</evidence>
<keyword evidence="3 4" id="KW-0620">Polyamine biosynthesis</keyword>
<evidence type="ECO:0000256" key="1">
    <source>
        <dbReference type="ARBA" id="ARBA00007867"/>
    </source>
</evidence>
<dbReference type="AlphaFoldDB" id="A0A261QZB5"/>
<dbReference type="SUPFAM" id="SSF53335">
    <property type="entry name" value="S-adenosyl-L-methionine-dependent methyltransferases"/>
    <property type="match status" value="1"/>
</dbReference>
<gene>
    <name evidence="7" type="ORF">CAL19_11365</name>
</gene>
<dbReference type="PANTHER" id="PTHR43317">
    <property type="entry name" value="THERMOSPERMINE SYNTHASE ACAULIS5"/>
    <property type="match status" value="1"/>
</dbReference>
<dbReference type="Pfam" id="PF01564">
    <property type="entry name" value="Spermine_synth"/>
    <property type="match status" value="1"/>
</dbReference>
<comment type="caution">
    <text evidence="7">The sequence shown here is derived from an EMBL/GenBank/DDBJ whole genome shotgun (WGS) entry which is preliminary data.</text>
</comment>
<feature type="domain" description="PABS" evidence="6">
    <location>
        <begin position="13"/>
        <end position="250"/>
    </location>
</feature>
<comment type="similarity">
    <text evidence="1">Belongs to the spermidine/spermine synthase family.</text>
</comment>
<dbReference type="PANTHER" id="PTHR43317:SF1">
    <property type="entry name" value="THERMOSPERMINE SYNTHASE ACAULIS5"/>
    <property type="match status" value="1"/>
</dbReference>
<dbReference type="Gene3D" id="3.40.50.150">
    <property type="entry name" value="Vaccinia Virus protein VP39"/>
    <property type="match status" value="1"/>
</dbReference>
<sequence>MIAMPRLPAVFAAVLACALLSPLAHAEPRLLHSEPSQFGKVLVFEEHGERCMNFNTMVDFGRQTCMSLDDPHALVFSYTRMMLSALYVRPDPKTILVVGLGGATLQNTLLRLLPEATIDTVEIDPAVAKVAQAYFGYRTGPRQRVHIADGRAYIEQAHREGRQYDMVMLDAFDVDYIPRHLMTLEFLRHVRAILAPGGIVVANTFTNSRLYASESATYAAVFGPFFNLREGNRVIVAGRDALPGLDRIAAQAKALQGRLQAQGIYEAGALGRFAAPIGGPAHAQLLRDPPAPEDPPRRAQ</sequence>
<evidence type="ECO:0000259" key="6">
    <source>
        <dbReference type="PROSITE" id="PS51006"/>
    </source>
</evidence>
<feature type="active site" description="Proton acceptor" evidence="4">
    <location>
        <position position="170"/>
    </location>
</feature>
<evidence type="ECO:0000256" key="5">
    <source>
        <dbReference type="SAM" id="SignalP"/>
    </source>
</evidence>